<proteinExistence type="predicted"/>
<feature type="region of interest" description="Disordered" evidence="1">
    <location>
        <begin position="531"/>
        <end position="560"/>
    </location>
</feature>
<protein>
    <submittedName>
        <fullName evidence="2">Uncharacterized protein</fullName>
    </submittedName>
</protein>
<organism evidence="2 3">
    <name type="scientific">Vitis vinifera</name>
    <name type="common">Grape</name>
    <dbReference type="NCBI Taxonomy" id="29760"/>
    <lineage>
        <taxon>Eukaryota</taxon>
        <taxon>Viridiplantae</taxon>
        <taxon>Streptophyta</taxon>
        <taxon>Embryophyta</taxon>
        <taxon>Tracheophyta</taxon>
        <taxon>Spermatophyta</taxon>
        <taxon>Magnoliopsida</taxon>
        <taxon>eudicotyledons</taxon>
        <taxon>Gunneridae</taxon>
        <taxon>Pentapetalae</taxon>
        <taxon>rosids</taxon>
        <taxon>Vitales</taxon>
        <taxon>Vitaceae</taxon>
        <taxon>Viteae</taxon>
        <taxon>Vitis</taxon>
    </lineage>
</organism>
<evidence type="ECO:0000256" key="1">
    <source>
        <dbReference type="SAM" id="MobiDB-lite"/>
    </source>
</evidence>
<dbReference type="PANTHER" id="PTHR34427:SF5">
    <property type="entry name" value="DUF4283 DOMAIN-CONTAINING PROTEIN"/>
    <property type="match status" value="1"/>
</dbReference>
<dbReference type="PANTHER" id="PTHR34427">
    <property type="entry name" value="DUF4283 DOMAIN PROTEIN"/>
    <property type="match status" value="1"/>
</dbReference>
<accession>A0A438HFR5</accession>
<dbReference type="Proteomes" id="UP000288805">
    <property type="component" value="Unassembled WGS sequence"/>
</dbReference>
<comment type="caution">
    <text evidence="2">The sequence shown here is derived from an EMBL/GenBank/DDBJ whole genome shotgun (WGS) entry which is preliminary data.</text>
</comment>
<evidence type="ECO:0000313" key="2">
    <source>
        <dbReference type="EMBL" id="RVW83268.1"/>
    </source>
</evidence>
<feature type="compositionally biased region" description="Basic and acidic residues" evidence="1">
    <location>
        <begin position="369"/>
        <end position="378"/>
    </location>
</feature>
<dbReference type="EMBL" id="QGNW01000230">
    <property type="protein sequence ID" value="RVW83268.1"/>
    <property type="molecule type" value="Genomic_DNA"/>
</dbReference>
<feature type="region of interest" description="Disordered" evidence="1">
    <location>
        <begin position="368"/>
        <end position="419"/>
    </location>
</feature>
<sequence>MVRTLKVSVERKSFWVRFEGEVGGKWCSLTEHSKGSVFVLGFEKEEVSWLIEQLTKAIEMKIFMGFNKKFRGKTRVHLLEVCFNVHGRFIRLSEFAFNWKSPFLVIPEGDNGRGWEHLKSALYSILVVPSSGFDEKGRQSREEGILHKYAGPLQRSFANVVREEGPRRGGLVPVGRWARTMVCECHVGSVNWAEVGRAMARRLGHKGVVTIVPFAGGKGLFFVETLEEAVSLHDSRFIRIKGGITILLRRWSPKENSEVEGKFKEGWIDLRGLPFHLWSEVHLKKIMEQWGTVIEIDWRTLKLFDLSKARVRVVMKERSVLPALIEVLDGGWDFTVSVAVAGKEDGRQVREMGESTRQMAEAHMGIVGRKREEEDRSTAGKGSSAGAVGRTMEWRGGQKAENAPGRTRGMNRTTAGGVKAQSNFEDGIRASKHLTRVHSFSKPSSQSEIDVGWKREVPGKGPIQLLGQEMGGKQDTYSKGPLHKAILFAKGKSKVGYEESENQRRGSAVKYGSKKLWNVLLPSSSACRQGVRCRSEPLTTERSLPVSDTLPLEDVSEAGT</sequence>
<reference evidence="2 3" key="1">
    <citation type="journal article" date="2018" name="PLoS Genet.">
        <title>Population sequencing reveals clonal diversity and ancestral inbreeding in the grapevine cultivar Chardonnay.</title>
        <authorList>
            <person name="Roach M.J."/>
            <person name="Johnson D.L."/>
            <person name="Bohlmann J."/>
            <person name="van Vuuren H.J."/>
            <person name="Jones S.J."/>
            <person name="Pretorius I.S."/>
            <person name="Schmidt S.A."/>
            <person name="Borneman A.R."/>
        </authorList>
    </citation>
    <scope>NUCLEOTIDE SEQUENCE [LARGE SCALE GENOMIC DNA]</scope>
    <source>
        <strain evidence="3">cv. Chardonnay</strain>
        <tissue evidence="2">Leaf</tissue>
    </source>
</reference>
<gene>
    <name evidence="2" type="ORF">CK203_039580</name>
</gene>
<dbReference type="AlphaFoldDB" id="A0A438HFR5"/>
<name>A0A438HFR5_VITVI</name>
<evidence type="ECO:0000313" key="3">
    <source>
        <dbReference type="Proteomes" id="UP000288805"/>
    </source>
</evidence>
<feature type="compositionally biased region" description="Polar residues" evidence="1">
    <location>
        <begin position="410"/>
        <end position="419"/>
    </location>
</feature>